<dbReference type="SUPFAM" id="SSF51735">
    <property type="entry name" value="NAD(P)-binding Rossmann-fold domains"/>
    <property type="match status" value="1"/>
</dbReference>
<reference evidence="3 4" key="1">
    <citation type="journal article" date="2012" name="J. Bacteriol.">
        <title>Genome sequence of Lactobacillus mucosae LM1, isolated from piglet feces.</title>
        <authorList>
            <person name="Lee J.H."/>
            <person name="Valeriano V.D."/>
            <person name="Shin Y.R."/>
            <person name="Chae J.P."/>
            <person name="Kim G.B."/>
            <person name="Ham J.S."/>
            <person name="Chun J."/>
            <person name="Kang D.K."/>
        </authorList>
    </citation>
    <scope>NUCLEOTIDE SEQUENCE [LARGE SCALE GENOMIC DNA]</scope>
    <source>
        <strain evidence="3 4">LM1</strain>
    </source>
</reference>
<name>A0A0D4CJH6_LIMMU</name>
<dbReference type="AlphaFoldDB" id="A0A0D4CJH6"/>
<dbReference type="GO" id="GO:0016491">
    <property type="term" value="F:oxidoreductase activity"/>
    <property type="evidence" value="ECO:0007669"/>
    <property type="project" value="UniProtKB-KW"/>
</dbReference>
<dbReference type="PANTHER" id="PTHR42879">
    <property type="entry name" value="3-OXOACYL-(ACYL-CARRIER-PROTEIN) REDUCTASE"/>
    <property type="match status" value="1"/>
</dbReference>
<dbReference type="PRINTS" id="PR00081">
    <property type="entry name" value="GDHRDH"/>
</dbReference>
<evidence type="ECO:0000256" key="1">
    <source>
        <dbReference type="ARBA" id="ARBA00006484"/>
    </source>
</evidence>
<dbReference type="CDD" id="cd05233">
    <property type="entry name" value="SDR_c"/>
    <property type="match status" value="1"/>
</dbReference>
<gene>
    <name evidence="3" type="ORF">LBLM1_03920</name>
</gene>
<keyword evidence="4" id="KW-1185">Reference proteome</keyword>
<evidence type="ECO:0000313" key="3">
    <source>
        <dbReference type="EMBL" id="AJT50283.1"/>
    </source>
</evidence>
<dbReference type="Gene3D" id="3.40.50.720">
    <property type="entry name" value="NAD(P)-binding Rossmann-like Domain"/>
    <property type="match status" value="1"/>
</dbReference>
<organism evidence="3 4">
    <name type="scientific">Limosilactobacillus mucosae LM1</name>
    <dbReference type="NCBI Taxonomy" id="1130798"/>
    <lineage>
        <taxon>Bacteria</taxon>
        <taxon>Bacillati</taxon>
        <taxon>Bacillota</taxon>
        <taxon>Bacilli</taxon>
        <taxon>Lactobacillales</taxon>
        <taxon>Lactobacillaceae</taxon>
        <taxon>Limosilactobacillus</taxon>
    </lineage>
</organism>
<dbReference type="KEGG" id="lmu:LBLM1_03920"/>
<evidence type="ECO:0000256" key="2">
    <source>
        <dbReference type="ARBA" id="ARBA00023002"/>
    </source>
</evidence>
<dbReference type="InterPro" id="IPR002347">
    <property type="entry name" value="SDR_fam"/>
</dbReference>
<dbReference type="PANTHER" id="PTHR42879:SF2">
    <property type="entry name" value="3-OXOACYL-[ACYL-CARRIER-PROTEIN] REDUCTASE FABG"/>
    <property type="match status" value="1"/>
</dbReference>
<dbReference type="FunFam" id="3.40.50.720:FF:000084">
    <property type="entry name" value="Short-chain dehydrogenase reductase"/>
    <property type="match status" value="1"/>
</dbReference>
<accession>A0A0D4CJH6</accession>
<dbReference type="InterPro" id="IPR036291">
    <property type="entry name" value="NAD(P)-bd_dom_sf"/>
</dbReference>
<dbReference type="Pfam" id="PF13561">
    <property type="entry name" value="adh_short_C2"/>
    <property type="match status" value="1"/>
</dbReference>
<dbReference type="HOGENOM" id="CLU_010194_1_0_9"/>
<dbReference type="PROSITE" id="PS00061">
    <property type="entry name" value="ADH_SHORT"/>
    <property type="match status" value="1"/>
</dbReference>
<dbReference type="InterPro" id="IPR020904">
    <property type="entry name" value="Sc_DH/Rdtase_CS"/>
</dbReference>
<evidence type="ECO:0000313" key="4">
    <source>
        <dbReference type="Proteomes" id="UP000003645"/>
    </source>
</evidence>
<comment type="similarity">
    <text evidence="1">Belongs to the short-chain dehydrogenases/reductases (SDR) family.</text>
</comment>
<dbReference type="Proteomes" id="UP000003645">
    <property type="component" value="Chromosome"/>
</dbReference>
<sequence length="269" mass="29025">MAKDLENKTAIVTAASRGIGLAIAEKFVAEGAIVYMAVRDSEKNRQLTEQLHDQNENYRCVFYDAFDFTTYAPMIQQVVDEVGHLDILVNNFGTTDVSKDTTLVDGDSKAFFDIVDKNIASVYYTSKYAVKAMLKQETGGSIVNISSVAGTTPDISRLAYGVSKAAINSLTKQTAVEYARNKIRANAVLPGFVGTDGALQNMSKSFLDGFLKHVPLHEIVKPVDIANMVAFLASDKARYVTGELVTVAGGFGLPTPIYGDAMSGNIKQG</sequence>
<dbReference type="InterPro" id="IPR050259">
    <property type="entry name" value="SDR"/>
</dbReference>
<protein>
    <submittedName>
        <fullName evidence="3">Oxidoreductase</fullName>
    </submittedName>
</protein>
<dbReference type="STRING" id="1130798.LBLM1_03920"/>
<dbReference type="EMBL" id="CP011013">
    <property type="protein sequence ID" value="AJT50283.1"/>
    <property type="molecule type" value="Genomic_DNA"/>
</dbReference>
<keyword evidence="2" id="KW-0560">Oxidoreductase</keyword>
<proteinExistence type="inferred from homology"/>
<dbReference type="OrthoDB" id="9805904at2"/>
<dbReference type="GO" id="GO:0008206">
    <property type="term" value="P:bile acid metabolic process"/>
    <property type="evidence" value="ECO:0007669"/>
    <property type="project" value="UniProtKB-ARBA"/>
</dbReference>
<dbReference type="PRINTS" id="PR00080">
    <property type="entry name" value="SDRFAMILY"/>
</dbReference>
<dbReference type="RefSeq" id="WP_006499116.1">
    <property type="nucleotide sequence ID" value="NZ_CP011013.1"/>
</dbReference>